<dbReference type="InterPro" id="IPR007053">
    <property type="entry name" value="LRAT_dom"/>
</dbReference>
<reference evidence="8" key="1">
    <citation type="submission" date="2025-08" db="UniProtKB">
        <authorList>
            <consortium name="RefSeq"/>
        </authorList>
    </citation>
    <scope>IDENTIFICATION</scope>
    <source>
        <tissue evidence="8">Whole sample</tissue>
    </source>
</reference>
<feature type="region of interest" description="Disordered" evidence="5">
    <location>
        <begin position="37"/>
        <end position="62"/>
    </location>
</feature>
<dbReference type="InterPro" id="IPR051496">
    <property type="entry name" value="H-rev107_PLA/AT"/>
</dbReference>
<feature type="domain" description="LRAT" evidence="6">
    <location>
        <begin position="131"/>
        <end position="252"/>
    </location>
</feature>
<sequence length="425" mass="48515">MTMIAGRKHADITSTPEAELNIEAGKMNSDVYVDDRMKTQPENMEEKKTLPRPILQRPPSHESLRVLRDSVSEGGDEHNQGDLPPLVEEHIDEPANTSGATHSYKTKEGRCIECVKAIPVFSPGEIEAGDHVVSSGAVYDHHGIIISKLDDGETFEILEATNTVSGAVLGISKLFGGKAKIQSSFKKLDFEREKICVIEYGKRRFSKKETVQHALKFYNNKEESGNYKYDLFDNNCEHFATFCVTGENFSVQVTKFRLTWKLFWSSGFVGISNELERNEKEYENNIICGDCYEMNKKLLGVSVKPIVAEADVKKGDIIRYSYWNLWHEAVVLEKPKVVKNTLVCSIAHYAFCGPFTHRTIREEILKVRLDGQCSKVDYSMPQYDVYNPEEVVQRARRRLGEQRFVFFSNDSSHFARWCKLRLTRS</sequence>
<dbReference type="GO" id="GO:0016410">
    <property type="term" value="F:N-acyltransferase activity"/>
    <property type="evidence" value="ECO:0007669"/>
    <property type="project" value="TreeGrafter"/>
</dbReference>
<gene>
    <name evidence="8" type="primary">LOC111135196</name>
</gene>
<evidence type="ECO:0000256" key="5">
    <source>
        <dbReference type="SAM" id="MobiDB-lite"/>
    </source>
</evidence>
<evidence type="ECO:0000256" key="3">
    <source>
        <dbReference type="ARBA" id="ARBA00022801"/>
    </source>
</evidence>
<keyword evidence="3" id="KW-0378">Hydrolase</keyword>
<evidence type="ECO:0000256" key="1">
    <source>
        <dbReference type="ARBA" id="ARBA00007824"/>
    </source>
</evidence>
<evidence type="ECO:0000313" key="7">
    <source>
        <dbReference type="Proteomes" id="UP000694844"/>
    </source>
</evidence>
<dbReference type="RefSeq" id="XP_022340742.1">
    <property type="nucleotide sequence ID" value="XM_022485034.1"/>
</dbReference>
<dbReference type="AlphaFoldDB" id="A0A8B8ELG0"/>
<dbReference type="Gene3D" id="3.90.1720.10">
    <property type="entry name" value="endopeptidase domain like (from Nostoc punctiforme)"/>
    <property type="match status" value="2"/>
</dbReference>
<dbReference type="GO" id="GO:0005737">
    <property type="term" value="C:cytoplasm"/>
    <property type="evidence" value="ECO:0007669"/>
    <property type="project" value="TreeGrafter"/>
</dbReference>
<keyword evidence="2" id="KW-0808">Transferase</keyword>
<dbReference type="KEGG" id="cvn:111135196"/>
<evidence type="ECO:0000256" key="4">
    <source>
        <dbReference type="ARBA" id="ARBA00023098"/>
    </source>
</evidence>
<dbReference type="GO" id="GO:0008970">
    <property type="term" value="F:phospholipase A1 activity"/>
    <property type="evidence" value="ECO:0007669"/>
    <property type="project" value="TreeGrafter"/>
</dbReference>
<dbReference type="GO" id="GO:0004623">
    <property type="term" value="F:phospholipase A2 activity"/>
    <property type="evidence" value="ECO:0007669"/>
    <property type="project" value="TreeGrafter"/>
</dbReference>
<dbReference type="OrthoDB" id="6102890at2759"/>
<dbReference type="PANTHER" id="PTHR13943:SF77">
    <property type="entry name" value="LRAT DOMAIN-CONTAINING PROTEIN"/>
    <property type="match status" value="1"/>
</dbReference>
<dbReference type="GeneID" id="111135196"/>
<evidence type="ECO:0000259" key="6">
    <source>
        <dbReference type="PROSITE" id="PS51934"/>
    </source>
</evidence>
<evidence type="ECO:0000256" key="2">
    <source>
        <dbReference type="ARBA" id="ARBA00022679"/>
    </source>
</evidence>
<dbReference type="Pfam" id="PF04970">
    <property type="entry name" value="LRAT"/>
    <property type="match status" value="2"/>
</dbReference>
<protein>
    <submittedName>
        <fullName evidence="8">Uncharacterized protein LOC111135196 isoform X1</fullName>
    </submittedName>
</protein>
<feature type="compositionally biased region" description="Basic and acidic residues" evidence="5">
    <location>
        <begin position="37"/>
        <end position="49"/>
    </location>
</feature>
<keyword evidence="4" id="KW-0443">Lipid metabolism</keyword>
<dbReference type="PROSITE" id="PS51934">
    <property type="entry name" value="LRAT"/>
    <property type="match status" value="1"/>
</dbReference>
<evidence type="ECO:0000313" key="8">
    <source>
        <dbReference type="RefSeq" id="XP_022340742.1"/>
    </source>
</evidence>
<accession>A0A8B8ELG0</accession>
<name>A0A8B8ELG0_CRAVI</name>
<comment type="similarity">
    <text evidence="1">Belongs to the H-rev107 family.</text>
</comment>
<proteinExistence type="inferred from homology"/>
<organism evidence="7 8">
    <name type="scientific">Crassostrea virginica</name>
    <name type="common">Eastern oyster</name>
    <dbReference type="NCBI Taxonomy" id="6565"/>
    <lineage>
        <taxon>Eukaryota</taxon>
        <taxon>Metazoa</taxon>
        <taxon>Spiralia</taxon>
        <taxon>Lophotrochozoa</taxon>
        <taxon>Mollusca</taxon>
        <taxon>Bivalvia</taxon>
        <taxon>Autobranchia</taxon>
        <taxon>Pteriomorphia</taxon>
        <taxon>Ostreida</taxon>
        <taxon>Ostreoidea</taxon>
        <taxon>Ostreidae</taxon>
        <taxon>Crassostrea</taxon>
    </lineage>
</organism>
<dbReference type="PANTHER" id="PTHR13943">
    <property type="entry name" value="HRAS-LIKE SUPPRESSOR - RELATED"/>
    <property type="match status" value="1"/>
</dbReference>
<keyword evidence="7" id="KW-1185">Reference proteome</keyword>
<dbReference type="Proteomes" id="UP000694844">
    <property type="component" value="Chromosome 5"/>
</dbReference>
<dbReference type="GO" id="GO:0070292">
    <property type="term" value="P:N-acylphosphatidylethanolamine metabolic process"/>
    <property type="evidence" value="ECO:0007669"/>
    <property type="project" value="TreeGrafter"/>
</dbReference>